<dbReference type="InterPro" id="IPR009339">
    <property type="entry name" value="DUF998"/>
</dbReference>
<organism evidence="2">
    <name type="scientific">marine metagenome</name>
    <dbReference type="NCBI Taxonomy" id="408172"/>
    <lineage>
        <taxon>unclassified sequences</taxon>
        <taxon>metagenomes</taxon>
        <taxon>ecological metagenomes</taxon>
    </lineage>
</organism>
<feature type="transmembrane region" description="Helical" evidence="1">
    <location>
        <begin position="156"/>
        <end position="178"/>
    </location>
</feature>
<gene>
    <name evidence="2" type="ORF">METZ01_LOCUS118541</name>
</gene>
<evidence type="ECO:0008006" key="3">
    <source>
        <dbReference type="Google" id="ProtNLM"/>
    </source>
</evidence>
<protein>
    <recommendedName>
        <fullName evidence="3">DUF998 domain-containing protein</fullName>
    </recommendedName>
</protein>
<keyword evidence="1" id="KW-0472">Membrane</keyword>
<evidence type="ECO:0000313" key="2">
    <source>
        <dbReference type="EMBL" id="SVA65687.1"/>
    </source>
</evidence>
<proteinExistence type="predicted"/>
<feature type="transmembrane region" description="Helical" evidence="1">
    <location>
        <begin position="57"/>
        <end position="79"/>
    </location>
</feature>
<name>A0A381XN88_9ZZZZ</name>
<dbReference type="Pfam" id="PF06197">
    <property type="entry name" value="DUF998"/>
    <property type="match status" value="1"/>
</dbReference>
<dbReference type="AlphaFoldDB" id="A0A381XN88"/>
<feature type="transmembrane region" description="Helical" evidence="1">
    <location>
        <begin position="190"/>
        <end position="211"/>
    </location>
</feature>
<reference evidence="2" key="1">
    <citation type="submission" date="2018-05" db="EMBL/GenBank/DDBJ databases">
        <authorList>
            <person name="Lanie J.A."/>
            <person name="Ng W.-L."/>
            <person name="Kazmierczak K.M."/>
            <person name="Andrzejewski T.M."/>
            <person name="Davidsen T.M."/>
            <person name="Wayne K.J."/>
            <person name="Tettelin H."/>
            <person name="Glass J.I."/>
            <person name="Rusch D."/>
            <person name="Podicherti R."/>
            <person name="Tsui H.-C.T."/>
            <person name="Winkler M.E."/>
        </authorList>
    </citation>
    <scope>NUCLEOTIDE SEQUENCE</scope>
</reference>
<sequence>MSENRATQDNLLKGLALCGVAIPIVFAVLVTVGGFIYEGYSHVTQAVSELSGVEAQHPWVQTTNFFVVGALFVPFALGLRRGIGAGQGSRVGPLLVAISGVSACIGGAFFPCDPGSEFQSLIGTLHNVAGLTGFVATIAGMFVISRRIILDSYWQALYRFSWIFGIAALVSLVLWIGVAKAAEVGSVNGVLQRLFIGVWFIWVEVMAIRLFSLSSRSKIS</sequence>
<accession>A0A381XN88</accession>
<feature type="transmembrane region" description="Helical" evidence="1">
    <location>
        <begin position="122"/>
        <end position="144"/>
    </location>
</feature>
<keyword evidence="1" id="KW-1133">Transmembrane helix</keyword>
<feature type="transmembrane region" description="Helical" evidence="1">
    <location>
        <begin position="91"/>
        <end position="110"/>
    </location>
</feature>
<dbReference type="EMBL" id="UINC01015630">
    <property type="protein sequence ID" value="SVA65687.1"/>
    <property type="molecule type" value="Genomic_DNA"/>
</dbReference>
<keyword evidence="1" id="KW-0812">Transmembrane</keyword>
<feature type="transmembrane region" description="Helical" evidence="1">
    <location>
        <begin position="12"/>
        <end position="37"/>
    </location>
</feature>
<evidence type="ECO:0000256" key="1">
    <source>
        <dbReference type="SAM" id="Phobius"/>
    </source>
</evidence>